<keyword evidence="15" id="KW-1185">Reference proteome</keyword>
<dbReference type="Proteomes" id="UP001379533">
    <property type="component" value="Chromosome"/>
</dbReference>
<evidence type="ECO:0000256" key="6">
    <source>
        <dbReference type="ARBA" id="ARBA00022723"/>
    </source>
</evidence>
<keyword evidence="10" id="KW-0482">Metalloprotease</keyword>
<reference evidence="14 15" key="1">
    <citation type="submission" date="2021-12" db="EMBL/GenBank/DDBJ databases">
        <title>Discovery of the Pendulisporaceae a myxobacterial family with distinct sporulation behavior and unique specialized metabolism.</title>
        <authorList>
            <person name="Garcia R."/>
            <person name="Popoff A."/>
            <person name="Bader C.D."/>
            <person name="Loehr J."/>
            <person name="Walesch S."/>
            <person name="Walt C."/>
            <person name="Boldt J."/>
            <person name="Bunk B."/>
            <person name="Haeckl F.J.F.P.J."/>
            <person name="Gunesch A.P."/>
            <person name="Birkelbach J."/>
            <person name="Nuebel U."/>
            <person name="Pietschmann T."/>
            <person name="Bach T."/>
            <person name="Mueller R."/>
        </authorList>
    </citation>
    <scope>NUCLEOTIDE SEQUENCE [LARGE SCALE GENOMIC DNA]</scope>
    <source>
        <strain evidence="14 15">MSr12523</strain>
    </source>
</reference>
<dbReference type="RefSeq" id="WP_394847080.1">
    <property type="nucleotide sequence ID" value="NZ_CP089982.1"/>
</dbReference>
<dbReference type="Pfam" id="PF01435">
    <property type="entry name" value="Peptidase_M48"/>
    <property type="match status" value="1"/>
</dbReference>
<keyword evidence="8" id="KW-0862">Zinc</keyword>
<evidence type="ECO:0000256" key="10">
    <source>
        <dbReference type="ARBA" id="ARBA00023049"/>
    </source>
</evidence>
<evidence type="ECO:0000259" key="13">
    <source>
        <dbReference type="Pfam" id="PF01435"/>
    </source>
</evidence>
<comment type="subcellular location">
    <subcellularLocation>
        <location evidence="2">Cell membrane</location>
        <topology evidence="2">Multi-pass membrane protein</topology>
    </subcellularLocation>
</comment>
<feature type="transmembrane region" description="Helical" evidence="12">
    <location>
        <begin position="294"/>
        <end position="311"/>
    </location>
</feature>
<evidence type="ECO:0000313" key="15">
    <source>
        <dbReference type="Proteomes" id="UP001379533"/>
    </source>
</evidence>
<sequence length="666" mass="72031">MKGMGQRWSWAVVVWTLSVALLGVVPRARADAASDAAFEKKVLDDIRAENPDAVPVFTEAMAASKRRDLPAAIAAMGRVVQLAPKSDHAHRRLCNFQMAADQDASGLSHCRRALELRDAPENHSALASALVEAKGATKLDIDSALDHASRGLKDRAGDRHAIASMLGVQMAARNEARIKQYLAQLDNAAGDDPDFHAMAAGIHTALGEMDAARDQLQKAKALGLSEERSKELSSFIDEREHSGIGYYIKLIAWVFGLWAAGFAFLLGLGWLLSQSVLRAAERMSGQQGAPAPSWLRRVYRAVIWLTCIYFYASLPIVLVGVFVAAGAILFAIVAFGYIPIKLVLIIGLIALVSFAAVMKALWALVAPGKQKDPGEPLDLAAEPKLRALLREVADKVGTRMVDRVYLTTGTQLAVTERGGGWLQVRGKTERCLLVGAAVLEGMPIRAFKAILAHEYGHFKNEDTAGGGFALAMQRSLITMALSLARGGAANAMSPAWWFVRGFHLVFLRISHGASRLQEILADRWAALAYGSASFERGLRHVIERSVRFDAHANAALKEVLEKQVPLANFYAYAPEAAASETELADALDKALGRPASPYDSHPPPHQRIAWVNALAASGDPAQPDEEEGDAWTLFSDRTGIEERMTGVIRTSLANDGILLPPVPERA</sequence>
<evidence type="ECO:0000256" key="9">
    <source>
        <dbReference type="ARBA" id="ARBA00022989"/>
    </source>
</evidence>
<dbReference type="CDD" id="cd07328">
    <property type="entry name" value="M48_Ste24p_like"/>
    <property type="match status" value="1"/>
</dbReference>
<dbReference type="PANTHER" id="PTHR43221">
    <property type="entry name" value="PROTEASE HTPX"/>
    <property type="match status" value="1"/>
</dbReference>
<feature type="transmembrane region" description="Helical" evidence="12">
    <location>
        <begin position="317"/>
        <end position="335"/>
    </location>
</feature>
<feature type="domain" description="Peptidase M48" evidence="13">
    <location>
        <begin position="447"/>
        <end position="612"/>
    </location>
</feature>
<keyword evidence="5 12" id="KW-0812">Transmembrane</keyword>
<dbReference type="InterPro" id="IPR050083">
    <property type="entry name" value="HtpX_protease"/>
</dbReference>
<keyword evidence="4" id="KW-0645">Protease</keyword>
<dbReference type="EMBL" id="CP089982">
    <property type="protein sequence ID" value="WXA96465.1"/>
    <property type="molecule type" value="Genomic_DNA"/>
</dbReference>
<dbReference type="SUPFAM" id="SSF48452">
    <property type="entry name" value="TPR-like"/>
    <property type="match status" value="1"/>
</dbReference>
<evidence type="ECO:0000256" key="4">
    <source>
        <dbReference type="ARBA" id="ARBA00022670"/>
    </source>
</evidence>
<evidence type="ECO:0000256" key="12">
    <source>
        <dbReference type="SAM" id="Phobius"/>
    </source>
</evidence>
<evidence type="ECO:0000256" key="2">
    <source>
        <dbReference type="ARBA" id="ARBA00004651"/>
    </source>
</evidence>
<proteinExistence type="predicted"/>
<name>A0ABZ2KCR5_9BACT</name>
<accession>A0ABZ2KCR5</accession>
<keyword evidence="9 12" id="KW-1133">Transmembrane helix</keyword>
<evidence type="ECO:0000256" key="8">
    <source>
        <dbReference type="ARBA" id="ARBA00022833"/>
    </source>
</evidence>
<organism evidence="14 15">
    <name type="scientific">Pendulispora brunnea</name>
    <dbReference type="NCBI Taxonomy" id="2905690"/>
    <lineage>
        <taxon>Bacteria</taxon>
        <taxon>Pseudomonadati</taxon>
        <taxon>Myxococcota</taxon>
        <taxon>Myxococcia</taxon>
        <taxon>Myxococcales</taxon>
        <taxon>Sorangiineae</taxon>
        <taxon>Pendulisporaceae</taxon>
        <taxon>Pendulispora</taxon>
    </lineage>
</organism>
<evidence type="ECO:0000313" key="14">
    <source>
        <dbReference type="EMBL" id="WXA96465.1"/>
    </source>
</evidence>
<feature type="transmembrane region" description="Helical" evidence="12">
    <location>
        <begin position="250"/>
        <end position="273"/>
    </location>
</feature>
<dbReference type="Gene3D" id="1.25.40.10">
    <property type="entry name" value="Tetratricopeptide repeat domain"/>
    <property type="match status" value="1"/>
</dbReference>
<dbReference type="PANTHER" id="PTHR43221:SF1">
    <property type="entry name" value="PROTEASE HTPX"/>
    <property type="match status" value="1"/>
</dbReference>
<evidence type="ECO:0000256" key="3">
    <source>
        <dbReference type="ARBA" id="ARBA00022475"/>
    </source>
</evidence>
<dbReference type="InterPro" id="IPR011990">
    <property type="entry name" value="TPR-like_helical_dom_sf"/>
</dbReference>
<dbReference type="Gene3D" id="3.30.2010.10">
    <property type="entry name" value="Metalloproteases ('zincins'), catalytic domain"/>
    <property type="match status" value="1"/>
</dbReference>
<keyword evidence="7" id="KW-0378">Hydrolase</keyword>
<protein>
    <submittedName>
        <fullName evidence="14">M48 family metallopeptidase</fullName>
    </submittedName>
</protein>
<evidence type="ECO:0000256" key="1">
    <source>
        <dbReference type="ARBA" id="ARBA00001947"/>
    </source>
</evidence>
<keyword evidence="11 12" id="KW-0472">Membrane</keyword>
<evidence type="ECO:0000256" key="7">
    <source>
        <dbReference type="ARBA" id="ARBA00022801"/>
    </source>
</evidence>
<comment type="cofactor">
    <cofactor evidence="1">
        <name>Zn(2+)</name>
        <dbReference type="ChEBI" id="CHEBI:29105"/>
    </cofactor>
</comment>
<dbReference type="InterPro" id="IPR001915">
    <property type="entry name" value="Peptidase_M48"/>
</dbReference>
<keyword evidence="6" id="KW-0479">Metal-binding</keyword>
<evidence type="ECO:0000256" key="11">
    <source>
        <dbReference type="ARBA" id="ARBA00023136"/>
    </source>
</evidence>
<feature type="transmembrane region" description="Helical" evidence="12">
    <location>
        <begin position="342"/>
        <end position="365"/>
    </location>
</feature>
<keyword evidence="3" id="KW-1003">Cell membrane</keyword>
<evidence type="ECO:0000256" key="5">
    <source>
        <dbReference type="ARBA" id="ARBA00022692"/>
    </source>
</evidence>
<gene>
    <name evidence="14" type="ORF">LZC95_06380</name>
</gene>